<dbReference type="InterPro" id="IPR039374">
    <property type="entry name" value="SIP_fam"/>
</dbReference>
<protein>
    <submittedName>
        <fullName evidence="2">Siderophore-interacting protein</fullName>
    </submittedName>
</protein>
<evidence type="ECO:0000313" key="3">
    <source>
        <dbReference type="Proteomes" id="UP000198984"/>
    </source>
</evidence>
<proteinExistence type="predicted"/>
<feature type="domain" description="FAD-binding FR-type" evidence="1">
    <location>
        <begin position="19"/>
        <end position="126"/>
    </location>
</feature>
<name>A0A1H8HQ56_9BACT</name>
<dbReference type="Pfam" id="PF04954">
    <property type="entry name" value="SIP"/>
    <property type="match status" value="1"/>
</dbReference>
<evidence type="ECO:0000259" key="1">
    <source>
        <dbReference type="PROSITE" id="PS51384"/>
    </source>
</evidence>
<dbReference type="SUPFAM" id="SSF63380">
    <property type="entry name" value="Riboflavin synthase domain-like"/>
    <property type="match status" value="1"/>
</dbReference>
<dbReference type="EMBL" id="FOBB01000011">
    <property type="protein sequence ID" value="SEN58147.1"/>
    <property type="molecule type" value="Genomic_DNA"/>
</dbReference>
<dbReference type="RefSeq" id="WP_089920229.1">
    <property type="nucleotide sequence ID" value="NZ_FOBB01000011.1"/>
</dbReference>
<accession>A0A1H8HQ56</accession>
<evidence type="ECO:0000313" key="2">
    <source>
        <dbReference type="EMBL" id="SEN58147.1"/>
    </source>
</evidence>
<dbReference type="PROSITE" id="PS51384">
    <property type="entry name" value="FAD_FR"/>
    <property type="match status" value="1"/>
</dbReference>
<dbReference type="InterPro" id="IPR039261">
    <property type="entry name" value="FNR_nucleotide-bd"/>
</dbReference>
<reference evidence="2 3" key="1">
    <citation type="submission" date="2016-10" db="EMBL/GenBank/DDBJ databases">
        <authorList>
            <person name="de Groot N.N."/>
        </authorList>
    </citation>
    <scope>NUCLEOTIDE SEQUENCE [LARGE SCALE GENOMIC DNA]</scope>
    <source>
        <strain evidence="2 3">DSM 21039</strain>
    </source>
</reference>
<dbReference type="GO" id="GO:0016491">
    <property type="term" value="F:oxidoreductase activity"/>
    <property type="evidence" value="ECO:0007669"/>
    <property type="project" value="InterPro"/>
</dbReference>
<dbReference type="PANTHER" id="PTHR30157">
    <property type="entry name" value="FERRIC REDUCTASE, NADPH-DEPENDENT"/>
    <property type="match status" value="1"/>
</dbReference>
<dbReference type="InterPro" id="IPR017938">
    <property type="entry name" value="Riboflavin_synthase-like_b-brl"/>
</dbReference>
<dbReference type="InterPro" id="IPR017927">
    <property type="entry name" value="FAD-bd_FR_type"/>
</dbReference>
<dbReference type="InterPro" id="IPR007037">
    <property type="entry name" value="SIP_rossman_dom"/>
</dbReference>
<dbReference type="Gene3D" id="3.40.50.80">
    <property type="entry name" value="Nucleotide-binding domain of ferredoxin-NADP reductase (FNR) module"/>
    <property type="match status" value="1"/>
</dbReference>
<dbReference type="OrthoDB" id="649820at2"/>
<dbReference type="Proteomes" id="UP000198984">
    <property type="component" value="Unassembled WGS sequence"/>
</dbReference>
<sequence>MESTIQLIKRKAISLIAQTLSKTGTVLAVRAWEPATVIEADLHLPGVDMQKWTTPQHIKLAVAEGVYRDYTPLGWDAGTATCTLIINASHNGAGARWAQALQPGDIVSYVGIGPTPPKPTANAHVVFLGDESALGHFYAVQQLAQNPLSIRGAIALEDEQHRENFRACCSDFKALEPVSKTGRNHADGLLQWAAAQRFTPDTVFYTAGYIPAVVQVRQRLKSLGISSAQIKAQGFWK</sequence>
<organism evidence="2 3">
    <name type="scientific">Chitinophaga rupis</name>
    <dbReference type="NCBI Taxonomy" id="573321"/>
    <lineage>
        <taxon>Bacteria</taxon>
        <taxon>Pseudomonadati</taxon>
        <taxon>Bacteroidota</taxon>
        <taxon>Chitinophagia</taxon>
        <taxon>Chitinophagales</taxon>
        <taxon>Chitinophagaceae</taxon>
        <taxon>Chitinophaga</taxon>
    </lineage>
</organism>
<dbReference type="AlphaFoldDB" id="A0A1H8HQ56"/>
<gene>
    <name evidence="2" type="ORF">SAMN04488505_111128</name>
</gene>
<keyword evidence="3" id="KW-1185">Reference proteome</keyword>
<dbReference type="Gene3D" id="2.40.30.10">
    <property type="entry name" value="Translation factors"/>
    <property type="match status" value="1"/>
</dbReference>
<dbReference type="STRING" id="573321.SAMN04488505_111128"/>
<dbReference type="PANTHER" id="PTHR30157:SF0">
    <property type="entry name" value="NADPH-DEPENDENT FERRIC-CHELATE REDUCTASE"/>
    <property type="match status" value="1"/>
</dbReference>